<organism evidence="2">
    <name type="scientific">Zea mays</name>
    <name type="common">Maize</name>
    <dbReference type="NCBI Taxonomy" id="4577"/>
    <lineage>
        <taxon>Eukaryota</taxon>
        <taxon>Viridiplantae</taxon>
        <taxon>Streptophyta</taxon>
        <taxon>Embryophyta</taxon>
        <taxon>Tracheophyta</taxon>
        <taxon>Spermatophyta</taxon>
        <taxon>Magnoliopsida</taxon>
        <taxon>Liliopsida</taxon>
        <taxon>Poales</taxon>
        <taxon>Poaceae</taxon>
        <taxon>PACMAD clade</taxon>
        <taxon>Panicoideae</taxon>
        <taxon>Andropogonodae</taxon>
        <taxon>Andropogoneae</taxon>
        <taxon>Tripsacinae</taxon>
        <taxon>Zea</taxon>
    </lineage>
</organism>
<dbReference type="OrthoDB" id="5835829at2759"/>
<reference evidence="2" key="1">
    <citation type="journal article" date="2009" name="PLoS Genet.">
        <title>Sequencing, mapping, and analysis of 27,455 maize full-length cDNAs.</title>
        <authorList>
            <person name="Soderlund C."/>
            <person name="Descour A."/>
            <person name="Kudrna D."/>
            <person name="Bomhoff M."/>
            <person name="Boyd L."/>
            <person name="Currie J."/>
            <person name="Angelova A."/>
            <person name="Collura K."/>
            <person name="Wissotski M."/>
            <person name="Ashley E."/>
            <person name="Morrow D."/>
            <person name="Fernandes J."/>
            <person name="Walbot V."/>
            <person name="Yu Y."/>
        </authorList>
    </citation>
    <scope>NUCLEOTIDE SEQUENCE</scope>
    <source>
        <strain evidence="2">B73</strain>
    </source>
</reference>
<evidence type="ECO:0000313" key="2">
    <source>
        <dbReference type="EMBL" id="ACN26733.1"/>
    </source>
</evidence>
<dbReference type="KEGG" id="zma:100381705"/>
<accession>C0HI80</accession>
<reference evidence="2" key="2">
    <citation type="submission" date="2012-06" db="EMBL/GenBank/DDBJ databases">
        <authorList>
            <person name="Yu Y."/>
            <person name="Currie J."/>
            <person name="Lomeli R."/>
            <person name="Angelova A."/>
            <person name="Collura K."/>
            <person name="Wissotski M."/>
            <person name="Campos D."/>
            <person name="Kudrna D."/>
            <person name="Golser W."/>
            <person name="Ashely E."/>
            <person name="Descour A."/>
            <person name="Fernandes J."/>
            <person name="Soderlund C."/>
            <person name="Walbot V."/>
        </authorList>
    </citation>
    <scope>NUCLEOTIDE SEQUENCE</scope>
    <source>
        <strain evidence="2">B73</strain>
    </source>
</reference>
<dbReference type="EMBL" id="BT062036">
    <property type="protein sequence ID" value="ACN26733.1"/>
    <property type="molecule type" value="mRNA"/>
</dbReference>
<feature type="region of interest" description="Disordered" evidence="1">
    <location>
        <begin position="1"/>
        <end position="37"/>
    </location>
</feature>
<dbReference type="GeneID" id="100381705"/>
<proteinExistence type="evidence at transcript level"/>
<sequence length="161" mass="16822">MPRVAGRAAGAQRRVPLLGEQGRPTQGAAQGDRRWPGKMWATVPVGRAHAGRQGRARKILGATCRGGSGRALAGGLRGADQGPWPRRHVVGAAGGCAQPPRYRRIRHPLRVELDAGGDRGGGADAVLATGGRGAEDEQGVYNRGHGRRDGDGGLHDRSHQS</sequence>
<name>C0HI80_MAIZE</name>
<dbReference type="AlphaFoldDB" id="C0HI80"/>
<feature type="compositionally biased region" description="Basic and acidic residues" evidence="1">
    <location>
        <begin position="147"/>
        <end position="161"/>
    </location>
</feature>
<evidence type="ECO:0000256" key="1">
    <source>
        <dbReference type="SAM" id="MobiDB-lite"/>
    </source>
</evidence>
<dbReference type="RefSeq" id="NP_001167985.2">
    <property type="nucleotide sequence ID" value="NM_001174514.2"/>
</dbReference>
<protein>
    <submittedName>
        <fullName evidence="2">Uncharacterized protein</fullName>
    </submittedName>
</protein>
<feature type="region of interest" description="Disordered" evidence="1">
    <location>
        <begin position="113"/>
        <end position="161"/>
    </location>
</feature>
<feature type="compositionally biased region" description="Low complexity" evidence="1">
    <location>
        <begin position="1"/>
        <end position="15"/>
    </location>
</feature>